<feature type="region of interest" description="Disordered" evidence="1">
    <location>
        <begin position="1118"/>
        <end position="1149"/>
    </location>
</feature>
<sequence length="1284" mass="135586">MQLKLLPPHPLPTVLFTLAYPAPPPSLPLPASYAALLKRVVEDRLLDAEHSILERVDGPLPFSSPTHCSPSHSSHSSHSHCSSAHSSHSAHSHSSSAHSGHAGVSPALRSLGSPTSPGQGVNGGQGSLTPHALDRATWIAAVLSEVVFDLSDGTNGSEPPSPAEQHPDPHHPEHQRPDHQPTDRLAAPAGPRRVRVLCRYVDGREVSWVWEAPAGDDSEGEDGEDGGEAAACYAALQSVLRDVTDSAAAGERERRDRERRHVYAERYAFAPAHGACGGFERYDRYPAPGLEGSEVKDLERREGEGKKDAKDGKDGKEAKDGKERKRHSTPLAPMQRSSSCEEVRARAAPGRRRSLDDAFARDAQAHVPGAVETRRGKARRRQPPEDDGEKKKHKKRGSFMMGLVALASFISPRSTRARSPPRPPSPRPAPSPDTAHSAPGSRSPSPSPPHVVHPQLALEPHRDPPLSSSDLRRRARATLVDVFRRHVLAQLKTPHALPPRVPTREPRRVRSTGADSFRDFSAGTLRSGGSALTARSSDASLSGASTRVHCVSRSPSGGFRDIVRGADAHALHARLAAGAHSDHDGDHDGDHNSDGDEDDAHPFGRANEGGYVTWVARSLLTRVDAEMREMRVVLRTLHARAPAPAARGARVGFSPVDGPLLAPLSVSPPVAGLAGVVGEWGAGVPTLVDEPAPFFEGFDEEQLEDVPLEDEAAEDDAEDRTSTGASSSSASTETDGSSVHTPSEATSFDGACIRAPATPPLVEPERGEYFNGVQDQSAEFDAAPLASSPPRRPVLTKQPPIHAVKETHPPPLPSQLAQGQPPVYRPVLPPLSTGSVLRSLTPSPSSALSSPDLSQSSPTPSTLPIAAYTALSGERARLLGILARLASQHAAAQADEHQLLTVLEAKSRRRAWSNRAFMGGASMRLCALATPARRSALATAKVISLADVAAAAAPELEGVSGVQKKRGSLVVTTAENNILRLFPVCEEDEDSGSDDDGAADASFLDRSFRAGAFATASFPGAYPDAALEGRAQPGGAQPAHASHASAYAAAARARAAPPHEEPAREDAALGPLDPAAAPGRRPADAELASASPAANVFPDTADTYTTMDTPLVRHRRTSVPVRARTRTRSMSAGGAVASTSTNTSSDEASFVPSPMPLGLAPALPLLPPLSASYPGAHAPLPPLLGPNTTVPYMLHGSRRVSTADLLADGAEEDASWSAALEPQTKVELFDVYSGDEDEDEEEGARMDEVDDEFLLGVDIAGPAELPSFCRPRVGAEGWMPAAHL</sequence>
<feature type="compositionally biased region" description="Basic residues" evidence="1">
    <location>
        <begin position="1118"/>
        <end position="1127"/>
    </location>
</feature>
<comment type="caution">
    <text evidence="2">The sequence shown here is derived from an EMBL/GenBank/DDBJ whole genome shotgun (WGS) entry which is preliminary data.</text>
</comment>
<feature type="region of interest" description="Disordered" evidence="1">
    <location>
        <begin position="286"/>
        <end position="472"/>
    </location>
</feature>
<feature type="region of interest" description="Disordered" evidence="1">
    <location>
        <begin position="577"/>
        <end position="605"/>
    </location>
</feature>
<feature type="compositionally biased region" description="Low complexity" evidence="1">
    <location>
        <begin position="1068"/>
        <end position="1094"/>
    </location>
</feature>
<gene>
    <name evidence="2" type="ORF">PsYK624_128760</name>
</gene>
<feature type="compositionally biased region" description="Basic and acidic residues" evidence="1">
    <location>
        <begin position="165"/>
        <end position="182"/>
    </location>
</feature>
<feature type="compositionally biased region" description="Basic and acidic residues" evidence="1">
    <location>
        <begin position="580"/>
        <end position="594"/>
    </location>
</feature>
<feature type="region of interest" description="Disordered" evidence="1">
    <location>
        <begin position="150"/>
        <end position="189"/>
    </location>
</feature>
<feature type="region of interest" description="Disordered" evidence="1">
    <location>
        <begin position="710"/>
        <end position="766"/>
    </location>
</feature>
<name>A0A9P3GLZ4_9APHY</name>
<feature type="region of interest" description="Disordered" evidence="1">
    <location>
        <begin position="802"/>
        <end position="860"/>
    </location>
</feature>
<evidence type="ECO:0000313" key="3">
    <source>
        <dbReference type="Proteomes" id="UP000703269"/>
    </source>
</evidence>
<feature type="region of interest" description="Disordered" evidence="1">
    <location>
        <begin position="56"/>
        <end position="128"/>
    </location>
</feature>
<feature type="compositionally biased region" description="Pro residues" evidence="1">
    <location>
        <begin position="420"/>
        <end position="431"/>
    </location>
</feature>
<reference evidence="2 3" key="1">
    <citation type="submission" date="2021-08" db="EMBL/GenBank/DDBJ databases">
        <title>Draft Genome Sequence of Phanerochaete sordida strain YK-624.</title>
        <authorList>
            <person name="Mori T."/>
            <person name="Dohra H."/>
            <person name="Suzuki T."/>
            <person name="Kawagishi H."/>
            <person name="Hirai H."/>
        </authorList>
    </citation>
    <scope>NUCLEOTIDE SEQUENCE [LARGE SCALE GENOMIC DNA]</scope>
    <source>
        <strain evidence="2 3">YK-624</strain>
    </source>
</reference>
<dbReference type="Proteomes" id="UP000703269">
    <property type="component" value="Unassembled WGS sequence"/>
</dbReference>
<protein>
    <submittedName>
        <fullName evidence="2">Uncharacterized protein</fullName>
    </submittedName>
</protein>
<feature type="compositionally biased region" description="Basic and acidic residues" evidence="1">
    <location>
        <begin position="353"/>
        <end position="364"/>
    </location>
</feature>
<proteinExistence type="predicted"/>
<feature type="region of interest" description="Disordered" evidence="1">
    <location>
        <begin position="1029"/>
        <end position="1102"/>
    </location>
</feature>
<evidence type="ECO:0000256" key="1">
    <source>
        <dbReference type="SAM" id="MobiDB-lite"/>
    </source>
</evidence>
<feature type="compositionally biased region" description="Low complexity" evidence="1">
    <location>
        <begin position="63"/>
        <end position="103"/>
    </location>
</feature>
<feature type="region of interest" description="Disordered" evidence="1">
    <location>
        <begin position="493"/>
        <end position="515"/>
    </location>
</feature>
<feature type="compositionally biased region" description="Low complexity" evidence="1">
    <location>
        <begin position="722"/>
        <end position="738"/>
    </location>
</feature>
<dbReference type="OrthoDB" id="2802515at2759"/>
<accession>A0A9P3GLZ4</accession>
<dbReference type="EMBL" id="BPQB01000062">
    <property type="protein sequence ID" value="GJE96674.1"/>
    <property type="molecule type" value="Genomic_DNA"/>
</dbReference>
<feature type="compositionally biased region" description="Basic and acidic residues" evidence="1">
    <location>
        <begin position="293"/>
        <end position="323"/>
    </location>
</feature>
<feature type="compositionally biased region" description="Low complexity" evidence="1">
    <location>
        <begin position="839"/>
        <end position="860"/>
    </location>
</feature>
<keyword evidence="3" id="KW-1185">Reference proteome</keyword>
<evidence type="ECO:0000313" key="2">
    <source>
        <dbReference type="EMBL" id="GJE96674.1"/>
    </source>
</evidence>
<organism evidence="2 3">
    <name type="scientific">Phanerochaete sordida</name>
    <dbReference type="NCBI Taxonomy" id="48140"/>
    <lineage>
        <taxon>Eukaryota</taxon>
        <taxon>Fungi</taxon>
        <taxon>Dikarya</taxon>
        <taxon>Basidiomycota</taxon>
        <taxon>Agaricomycotina</taxon>
        <taxon>Agaricomycetes</taxon>
        <taxon>Polyporales</taxon>
        <taxon>Phanerochaetaceae</taxon>
        <taxon>Phanerochaete</taxon>
    </lineage>
</organism>
<feature type="compositionally biased region" description="Polar residues" evidence="1">
    <location>
        <begin position="1137"/>
        <end position="1147"/>
    </location>
</feature>
<feature type="compositionally biased region" description="Basic and acidic residues" evidence="1">
    <location>
        <begin position="1057"/>
        <end position="1067"/>
    </location>
</feature>
<feature type="compositionally biased region" description="Low complexity" evidence="1">
    <location>
        <begin position="1039"/>
        <end position="1056"/>
    </location>
</feature>